<dbReference type="EMBL" id="JANIID010000027">
    <property type="protein sequence ID" value="MCQ8773070.1"/>
    <property type="molecule type" value="Genomic_DNA"/>
</dbReference>
<dbReference type="InterPro" id="IPR028961">
    <property type="entry name" value="Imm21"/>
</dbReference>
<reference evidence="2" key="1">
    <citation type="submission" date="2022-06" db="EMBL/GenBank/DDBJ databases">
        <title>WGS of actinobacteria.</title>
        <authorList>
            <person name="Thawai C."/>
        </authorList>
    </citation>
    <scope>NUCLEOTIDE SEQUENCE</scope>
    <source>
        <strain evidence="2">AA8</strain>
    </source>
</reference>
<dbReference type="Pfam" id="PF15589">
    <property type="entry name" value="Imm21"/>
    <property type="match status" value="1"/>
</dbReference>
<comment type="caution">
    <text evidence="2">The sequence shown here is derived from an EMBL/GenBank/DDBJ whole genome shotgun (WGS) entry which is preliminary data.</text>
</comment>
<name>A0A9X2RR80_9ACTN</name>
<proteinExistence type="predicted"/>
<feature type="region of interest" description="Disordered" evidence="1">
    <location>
        <begin position="63"/>
        <end position="110"/>
    </location>
</feature>
<gene>
    <name evidence="2" type="ORF">NQU55_25370</name>
</gene>
<dbReference type="RefSeq" id="WP_168096553.1">
    <property type="nucleotide sequence ID" value="NZ_JAATER010000705.1"/>
</dbReference>
<evidence type="ECO:0000313" key="2">
    <source>
        <dbReference type="EMBL" id="MCQ8773070.1"/>
    </source>
</evidence>
<dbReference type="AlphaFoldDB" id="A0A9X2RR80"/>
<accession>A0A9X2RR80</accession>
<organism evidence="2 3">
    <name type="scientific">Streptomyces telluris</name>
    <dbReference type="NCBI Taxonomy" id="2720021"/>
    <lineage>
        <taxon>Bacteria</taxon>
        <taxon>Bacillati</taxon>
        <taxon>Actinomycetota</taxon>
        <taxon>Actinomycetes</taxon>
        <taxon>Kitasatosporales</taxon>
        <taxon>Streptomycetaceae</taxon>
        <taxon>Streptomyces</taxon>
    </lineage>
</organism>
<evidence type="ECO:0000256" key="1">
    <source>
        <dbReference type="SAM" id="MobiDB-lite"/>
    </source>
</evidence>
<keyword evidence="3" id="KW-1185">Reference proteome</keyword>
<sequence>MESLGGPLIAVPVSLLAEWGGCSENWGEESSPVEDYDRACAVEGWAGLLDVGRRGGQALVLADEPATSRYLPEQPKQPQPPSSSTPSTAHMPLSDRRGDGAVPRRLRAGR</sequence>
<protein>
    <submittedName>
        <fullName evidence="2">Immunity 21 family protein</fullName>
    </submittedName>
</protein>
<dbReference type="Proteomes" id="UP001142374">
    <property type="component" value="Unassembled WGS sequence"/>
</dbReference>
<evidence type="ECO:0000313" key="3">
    <source>
        <dbReference type="Proteomes" id="UP001142374"/>
    </source>
</evidence>